<dbReference type="AlphaFoldDB" id="A0A0M0JPH0"/>
<dbReference type="Gene3D" id="1.10.3460.10">
    <property type="entry name" value="Chlorophyll a/b binding protein domain"/>
    <property type="match status" value="1"/>
</dbReference>
<dbReference type="PANTHER" id="PTHR21649">
    <property type="entry name" value="CHLOROPHYLL A/B BINDING PROTEIN"/>
    <property type="match status" value="1"/>
</dbReference>
<dbReference type="Proteomes" id="UP000037460">
    <property type="component" value="Unassembled WGS sequence"/>
</dbReference>
<keyword evidence="7" id="KW-1185">Reference proteome</keyword>
<feature type="binding site" evidence="5">
    <location>
        <position position="91"/>
    </location>
    <ligand>
        <name>chlorophyll a</name>
        <dbReference type="ChEBI" id="CHEBI:58416"/>
        <label>1</label>
    </ligand>
</feature>
<feature type="binding site" description="axial binding residue" evidence="5">
    <location>
        <position position="93"/>
    </location>
    <ligand>
        <name>chlorophyll b</name>
        <dbReference type="ChEBI" id="CHEBI:61721"/>
        <label>1</label>
    </ligand>
    <ligandPart>
        <name>Mg</name>
        <dbReference type="ChEBI" id="CHEBI:25107"/>
    </ligandPart>
</feature>
<proteinExistence type="predicted"/>
<keyword evidence="5" id="KW-0148">Chlorophyll</keyword>
<dbReference type="SUPFAM" id="SSF103511">
    <property type="entry name" value="Chlorophyll a-b binding protein"/>
    <property type="match status" value="1"/>
</dbReference>
<dbReference type="GO" id="GO:0016020">
    <property type="term" value="C:membrane"/>
    <property type="evidence" value="ECO:0007669"/>
    <property type="project" value="InterPro"/>
</dbReference>
<dbReference type="GO" id="GO:0016168">
    <property type="term" value="F:chlorophyll binding"/>
    <property type="evidence" value="ECO:0007669"/>
    <property type="project" value="UniProtKB-KW"/>
</dbReference>
<organism evidence="6 7">
    <name type="scientific">Chrysochromulina tobinii</name>
    <dbReference type="NCBI Taxonomy" id="1460289"/>
    <lineage>
        <taxon>Eukaryota</taxon>
        <taxon>Haptista</taxon>
        <taxon>Haptophyta</taxon>
        <taxon>Prymnesiophyceae</taxon>
        <taxon>Prymnesiales</taxon>
        <taxon>Chrysochromulinaceae</taxon>
        <taxon>Chrysochromulina</taxon>
    </lineage>
</organism>
<keyword evidence="3" id="KW-0602">Photosynthesis</keyword>
<name>A0A0M0JPH0_9EUKA</name>
<dbReference type="InterPro" id="IPR022796">
    <property type="entry name" value="Chloroa_b-bind"/>
</dbReference>
<evidence type="ECO:0000256" key="3">
    <source>
        <dbReference type="ARBA" id="ARBA00022531"/>
    </source>
</evidence>
<keyword evidence="5" id="KW-0157">Chromophore</keyword>
<dbReference type="GO" id="GO:0009765">
    <property type="term" value="P:photosynthesis, light harvesting"/>
    <property type="evidence" value="ECO:0007669"/>
    <property type="project" value="InterPro"/>
</dbReference>
<dbReference type="InterPro" id="IPR001344">
    <property type="entry name" value="Chloro_AB-bd_pln"/>
</dbReference>
<dbReference type="Pfam" id="PF00504">
    <property type="entry name" value="Chloroa_b-bind"/>
    <property type="match status" value="1"/>
</dbReference>
<feature type="binding site" description="axial binding residue" evidence="5">
    <location>
        <position position="152"/>
    </location>
    <ligand>
        <name>chlorophyll b</name>
        <dbReference type="ChEBI" id="CHEBI:61721"/>
        <label>1</label>
    </ligand>
    <ligandPart>
        <name>Mg</name>
        <dbReference type="ChEBI" id="CHEBI:25107"/>
    </ligandPart>
</feature>
<dbReference type="EMBL" id="JWZX01002566">
    <property type="protein sequence ID" value="KOO28459.1"/>
    <property type="molecule type" value="Genomic_DNA"/>
</dbReference>
<evidence type="ECO:0000256" key="2">
    <source>
        <dbReference type="ARBA" id="ARBA00022528"/>
    </source>
</evidence>
<evidence type="ECO:0000256" key="5">
    <source>
        <dbReference type="PIRSR" id="PIRSR601344-1"/>
    </source>
</evidence>
<feature type="binding site" evidence="5">
    <location>
        <position position="200"/>
    </location>
    <ligand>
        <name>chlorophyll a</name>
        <dbReference type="ChEBI" id="CHEBI:58416"/>
        <label>1</label>
    </ligand>
</feature>
<protein>
    <submittedName>
        <fullName evidence="6">Protein fucoxanthin chlorophyll a c protein</fullName>
    </submittedName>
</protein>
<feature type="binding site" evidence="5">
    <location>
        <position position="183"/>
    </location>
    <ligand>
        <name>chlorophyll a</name>
        <dbReference type="ChEBI" id="CHEBI:58416"/>
        <label>1</label>
    </ligand>
</feature>
<comment type="caution">
    <text evidence="6">The sequence shown here is derived from an EMBL/GenBank/DDBJ whole genome shotgun (WGS) entry which is preliminary data.</text>
</comment>
<keyword evidence="4" id="KW-0934">Plastid</keyword>
<reference evidence="7" key="1">
    <citation type="journal article" date="2015" name="PLoS Genet.">
        <title>Genome Sequence and Transcriptome Analyses of Chrysochromulina tobin: Metabolic Tools for Enhanced Algal Fitness in the Prominent Order Prymnesiales (Haptophyceae).</title>
        <authorList>
            <person name="Hovde B.T."/>
            <person name="Deodato C.R."/>
            <person name="Hunsperger H.M."/>
            <person name="Ryken S.A."/>
            <person name="Yost W."/>
            <person name="Jha R.K."/>
            <person name="Patterson J."/>
            <person name="Monnat R.J. Jr."/>
            <person name="Barlow S.B."/>
            <person name="Starkenburg S.R."/>
            <person name="Cattolico R.A."/>
        </authorList>
    </citation>
    <scope>NUCLEOTIDE SEQUENCE</scope>
    <source>
        <strain evidence="7">CCMP291</strain>
    </source>
</reference>
<accession>A0A0M0JPH0</accession>
<sequence>MPMRPVAPAMGRLAQSVRMEAEAPAQAPAAAPAVEKPAAAPEVVMSQALPFLVRRASLGPVGKYVGDVGFDPVGWTEIFPIEWLREAEIKHSRVAMLAFLGFVFTDFYHLPGFDYTTLEAHDATVASGAMSQLLLWIGLLEVISTISIDQMLRGSGREPGDFGFDPIGFGSDPVKLKELQMKELANGRLAMFAFGGVVTQSVLTGNSFPYLFGDAETFGSGGNFAWNVVVTASMP</sequence>
<evidence type="ECO:0000256" key="1">
    <source>
        <dbReference type="ARBA" id="ARBA00004229"/>
    </source>
</evidence>
<feature type="binding site" evidence="5">
    <location>
        <position position="88"/>
    </location>
    <ligand>
        <name>chlorophyll a</name>
        <dbReference type="ChEBI" id="CHEBI:58416"/>
        <label>1</label>
    </ligand>
</feature>
<keyword evidence="2" id="KW-0150">Chloroplast</keyword>
<gene>
    <name evidence="6" type="ORF">Ctob_014435</name>
</gene>
<feature type="binding site" evidence="5">
    <location>
        <position position="182"/>
    </location>
    <ligand>
        <name>chlorophyll a</name>
        <dbReference type="ChEBI" id="CHEBI:58416"/>
        <label>1</label>
    </ligand>
</feature>
<evidence type="ECO:0000256" key="4">
    <source>
        <dbReference type="ARBA" id="ARBA00022640"/>
    </source>
</evidence>
<comment type="subcellular location">
    <subcellularLocation>
        <location evidence="1">Plastid</location>
        <location evidence="1">Chloroplast</location>
    </subcellularLocation>
</comment>
<feature type="binding site" evidence="5">
    <location>
        <position position="186"/>
    </location>
    <ligand>
        <name>chlorophyll a</name>
        <dbReference type="ChEBI" id="CHEBI:58416"/>
        <label>1</label>
    </ligand>
</feature>
<evidence type="ECO:0000313" key="6">
    <source>
        <dbReference type="EMBL" id="KOO28459.1"/>
    </source>
</evidence>
<feature type="binding site" evidence="5">
    <location>
        <position position="188"/>
    </location>
    <ligand>
        <name>chlorophyll a</name>
        <dbReference type="ChEBI" id="CHEBI:58416"/>
        <label>1</label>
    </ligand>
</feature>
<dbReference type="OrthoDB" id="423598at2759"/>
<evidence type="ECO:0000313" key="7">
    <source>
        <dbReference type="Proteomes" id="UP000037460"/>
    </source>
</evidence>
<dbReference type="GO" id="GO:0009507">
    <property type="term" value="C:chloroplast"/>
    <property type="evidence" value="ECO:0007669"/>
    <property type="project" value="UniProtKB-SubCell"/>
</dbReference>